<comment type="caution">
    <text evidence="10">The sequence shown here is derived from an EMBL/GenBank/DDBJ whole genome shotgun (WGS) entry which is preliminary data.</text>
</comment>
<evidence type="ECO:0000256" key="1">
    <source>
        <dbReference type="ARBA" id="ARBA00004418"/>
    </source>
</evidence>
<evidence type="ECO:0000313" key="11">
    <source>
        <dbReference type="Proteomes" id="UP000288178"/>
    </source>
</evidence>
<dbReference type="GO" id="GO:0016491">
    <property type="term" value="F:oxidoreductase activity"/>
    <property type="evidence" value="ECO:0007669"/>
    <property type="project" value="InterPro"/>
</dbReference>
<protein>
    <recommendedName>
        <fullName evidence="7">Thiol:disulfide interchange protein</fullName>
    </recommendedName>
</protein>
<gene>
    <name evidence="10" type="ORF">ENE75_08970</name>
</gene>
<keyword evidence="5 7" id="KW-1015">Disulfide bond</keyword>
<evidence type="ECO:0000256" key="2">
    <source>
        <dbReference type="ARBA" id="ARBA00005791"/>
    </source>
</evidence>
<dbReference type="PIRSF" id="PIRSF001488">
    <property type="entry name" value="Tdi_protein"/>
    <property type="match status" value="1"/>
</dbReference>
<dbReference type="GO" id="GO:0042597">
    <property type="term" value="C:periplasmic space"/>
    <property type="evidence" value="ECO:0007669"/>
    <property type="project" value="UniProtKB-SubCell"/>
</dbReference>
<keyword evidence="6" id="KW-0676">Redox-active center</keyword>
<keyword evidence="11" id="KW-1185">Reference proteome</keyword>
<dbReference type="InterPro" id="IPR013766">
    <property type="entry name" value="Thioredoxin_domain"/>
</dbReference>
<evidence type="ECO:0000256" key="5">
    <source>
        <dbReference type="ARBA" id="ARBA00023157"/>
    </source>
</evidence>
<comment type="similarity">
    <text evidence="2">Belongs to the thioredoxin family. DsbA subfamily.</text>
</comment>
<dbReference type="EMBL" id="SACT01000002">
    <property type="protein sequence ID" value="RVT52877.1"/>
    <property type="molecule type" value="Genomic_DNA"/>
</dbReference>
<comment type="subcellular location">
    <subcellularLocation>
        <location evidence="1 7">Periplasm</location>
    </subcellularLocation>
</comment>
<dbReference type="AlphaFoldDB" id="A0A3S3SE32"/>
<dbReference type="InterPro" id="IPR036249">
    <property type="entry name" value="Thioredoxin-like_sf"/>
</dbReference>
<proteinExistence type="inferred from homology"/>
<dbReference type="RefSeq" id="WP_128198248.1">
    <property type="nucleotide sequence ID" value="NZ_SACT01000002.1"/>
</dbReference>
<dbReference type="PANTHER" id="PTHR35891">
    <property type="entry name" value="THIOL:DISULFIDE INTERCHANGE PROTEIN DSBA"/>
    <property type="match status" value="1"/>
</dbReference>
<feature type="disulfide bond" description="Redox-active" evidence="8">
    <location>
        <begin position="62"/>
        <end position="65"/>
    </location>
</feature>
<keyword evidence="4 7" id="KW-0574">Periplasm</keyword>
<evidence type="ECO:0000256" key="3">
    <source>
        <dbReference type="ARBA" id="ARBA00022729"/>
    </source>
</evidence>
<evidence type="ECO:0000256" key="6">
    <source>
        <dbReference type="ARBA" id="ARBA00023284"/>
    </source>
</evidence>
<dbReference type="PROSITE" id="PS51352">
    <property type="entry name" value="THIOREDOXIN_2"/>
    <property type="match status" value="1"/>
</dbReference>
<name>A0A3S3SE32_9BURK</name>
<dbReference type="InterPro" id="IPR001853">
    <property type="entry name" value="DSBA-like_thioredoxin_dom"/>
</dbReference>
<evidence type="ECO:0000313" key="10">
    <source>
        <dbReference type="EMBL" id="RVT52877.1"/>
    </source>
</evidence>
<dbReference type="Proteomes" id="UP000288178">
    <property type="component" value="Unassembled WGS sequence"/>
</dbReference>
<reference evidence="10 11" key="1">
    <citation type="submission" date="2019-01" db="EMBL/GenBank/DDBJ databases">
        <authorList>
            <person name="Chen W.-M."/>
        </authorList>
    </citation>
    <scope>NUCLEOTIDE SEQUENCE [LARGE SCALE GENOMIC DNA]</scope>
    <source>
        <strain evidence="10 11">ICH-3</strain>
    </source>
</reference>
<dbReference type="Gene3D" id="3.40.30.10">
    <property type="entry name" value="Glutaredoxin"/>
    <property type="match status" value="1"/>
</dbReference>
<accession>A0A3S3SE32</accession>
<dbReference type="InterPro" id="IPR023205">
    <property type="entry name" value="DsbA/DsbL"/>
</dbReference>
<evidence type="ECO:0000256" key="4">
    <source>
        <dbReference type="ARBA" id="ARBA00022764"/>
    </source>
</evidence>
<dbReference type="Pfam" id="PF01323">
    <property type="entry name" value="DSBA"/>
    <property type="match status" value="1"/>
</dbReference>
<evidence type="ECO:0000256" key="7">
    <source>
        <dbReference type="PIRNR" id="PIRNR001488"/>
    </source>
</evidence>
<dbReference type="OrthoDB" id="9784896at2"/>
<organism evidence="10 11">
    <name type="scientific">Rubrivivax albus</name>
    <dbReference type="NCBI Taxonomy" id="2499835"/>
    <lineage>
        <taxon>Bacteria</taxon>
        <taxon>Pseudomonadati</taxon>
        <taxon>Pseudomonadota</taxon>
        <taxon>Betaproteobacteria</taxon>
        <taxon>Burkholderiales</taxon>
        <taxon>Sphaerotilaceae</taxon>
        <taxon>Rubrivivax</taxon>
    </lineage>
</organism>
<dbReference type="PANTHER" id="PTHR35891:SF3">
    <property type="entry name" value="THIOL:DISULFIDE INTERCHANGE PROTEIN DSBL"/>
    <property type="match status" value="1"/>
</dbReference>
<sequence length="212" mass="23339">MKRREFSQALVAGSLTLTAGGAAHAQGAPVEGRDYVKLSQPVPVSLPPGKKVEVIEFFWYECRHCNDFEPLLEAWVKRLPADVEFRRVPVGFTARHQIAQKAFYAMEEIGMLDALHSRVFAAIFVQGRQLLSEQAYAQFVAANGGDAKKFSDAFRGFSVNTKANRARQLSDAYKIDGTPAMGIQGRFYTGAGRAGGHAGALRVTDYLIQQVR</sequence>
<feature type="domain" description="Thioredoxin" evidence="9">
    <location>
        <begin position="16"/>
        <end position="209"/>
    </location>
</feature>
<evidence type="ECO:0000259" key="9">
    <source>
        <dbReference type="PROSITE" id="PS51352"/>
    </source>
</evidence>
<dbReference type="InterPro" id="IPR050824">
    <property type="entry name" value="Thiol_disulfide_DsbA"/>
</dbReference>
<dbReference type="SUPFAM" id="SSF52833">
    <property type="entry name" value="Thioredoxin-like"/>
    <property type="match status" value="1"/>
</dbReference>
<dbReference type="CDD" id="cd03019">
    <property type="entry name" value="DsbA_DsbA"/>
    <property type="match status" value="1"/>
</dbReference>
<evidence type="ECO:0000256" key="8">
    <source>
        <dbReference type="PIRSR" id="PIRSR001488-1"/>
    </source>
</evidence>
<keyword evidence="3" id="KW-0732">Signal</keyword>